<keyword evidence="4" id="KW-0249">Electron transport</keyword>
<dbReference type="EMBL" id="CP121472">
    <property type="protein sequence ID" value="WPL16309.1"/>
    <property type="molecule type" value="Genomic_DNA"/>
</dbReference>
<dbReference type="InterPro" id="IPR014116">
    <property type="entry name" value="Cyt_c_oxidase_cbb3_FixG"/>
</dbReference>
<keyword evidence="10" id="KW-1185">Reference proteome</keyword>
<evidence type="ECO:0000313" key="10">
    <source>
        <dbReference type="Proteomes" id="UP001432180"/>
    </source>
</evidence>
<feature type="domain" description="4Fe-4S ferredoxin-type" evidence="8">
    <location>
        <begin position="278"/>
        <end position="306"/>
    </location>
</feature>
<dbReference type="NCBIfam" id="TIGR02745">
    <property type="entry name" value="ccoG_rdxA_fixG"/>
    <property type="match status" value="1"/>
</dbReference>
<evidence type="ECO:0000256" key="7">
    <source>
        <dbReference type="SAM" id="Phobius"/>
    </source>
</evidence>
<dbReference type="PROSITE" id="PS00198">
    <property type="entry name" value="4FE4S_FER_1"/>
    <property type="match status" value="1"/>
</dbReference>
<dbReference type="Pfam" id="PF13746">
    <property type="entry name" value="Fer4_18"/>
    <property type="match status" value="1"/>
</dbReference>
<keyword evidence="7" id="KW-1133">Transmembrane helix</keyword>
<organism evidence="9 10">
    <name type="scientific">Thiorhodovibrio winogradskyi</name>
    <dbReference type="NCBI Taxonomy" id="77007"/>
    <lineage>
        <taxon>Bacteria</taxon>
        <taxon>Pseudomonadati</taxon>
        <taxon>Pseudomonadota</taxon>
        <taxon>Gammaproteobacteria</taxon>
        <taxon>Chromatiales</taxon>
        <taxon>Chromatiaceae</taxon>
        <taxon>Thiorhodovibrio</taxon>
    </lineage>
</organism>
<keyword evidence="7" id="KW-0472">Membrane</keyword>
<protein>
    <submittedName>
        <fullName evidence="9">Cytochrome c oxidase accessory protein CcoG</fullName>
    </submittedName>
</protein>
<evidence type="ECO:0000256" key="3">
    <source>
        <dbReference type="ARBA" id="ARBA00022723"/>
    </source>
</evidence>
<feature type="transmembrane region" description="Helical" evidence="7">
    <location>
        <begin position="60"/>
        <end position="77"/>
    </location>
</feature>
<keyword evidence="5" id="KW-0408">Iron</keyword>
<evidence type="ECO:0000256" key="1">
    <source>
        <dbReference type="ARBA" id="ARBA00022448"/>
    </source>
</evidence>
<dbReference type="Pfam" id="PF12801">
    <property type="entry name" value="Fer4_5"/>
    <property type="match status" value="1"/>
</dbReference>
<feature type="transmembrane region" description="Helical" evidence="7">
    <location>
        <begin position="106"/>
        <end position="127"/>
    </location>
</feature>
<dbReference type="InterPro" id="IPR051684">
    <property type="entry name" value="Electron_Trans/Redox"/>
</dbReference>
<evidence type="ECO:0000259" key="8">
    <source>
        <dbReference type="PROSITE" id="PS51379"/>
    </source>
</evidence>
<dbReference type="PROSITE" id="PS51379">
    <property type="entry name" value="4FE4S_FER_2"/>
    <property type="match status" value="1"/>
</dbReference>
<proteinExistence type="predicted"/>
<dbReference type="RefSeq" id="WP_408034168.1">
    <property type="nucleotide sequence ID" value="NZ_CP121472.1"/>
</dbReference>
<accession>A0ABZ0S728</accession>
<dbReference type="InterPro" id="IPR017896">
    <property type="entry name" value="4Fe4S_Fe-S-bd"/>
</dbReference>
<dbReference type="PANTHER" id="PTHR30176:SF3">
    <property type="entry name" value="FERREDOXIN-TYPE PROTEIN NAPH"/>
    <property type="match status" value="1"/>
</dbReference>
<gene>
    <name evidence="9" type="ORF">Thiowin_01262</name>
</gene>
<reference evidence="9 10" key="1">
    <citation type="journal article" date="2023" name="Microorganisms">
        <title>Thiorhodovibrio frisius and Trv. litoralis spp. nov., Two Novel Members from a Clade of Fastidious Purple Sulfur Bacteria That Exhibit Unique Red-Shifted Light-Harvesting Capabilities.</title>
        <authorList>
            <person name="Methner A."/>
            <person name="Kuzyk S.B."/>
            <person name="Petersen J."/>
            <person name="Bauer S."/>
            <person name="Brinkmann H."/>
            <person name="Sichau K."/>
            <person name="Wanner G."/>
            <person name="Wolf J."/>
            <person name="Neumann-Schaal M."/>
            <person name="Henke P."/>
            <person name="Tank M."/>
            <person name="Sproer C."/>
            <person name="Bunk B."/>
            <person name="Overmann J."/>
        </authorList>
    </citation>
    <scope>NUCLEOTIDE SEQUENCE [LARGE SCALE GENOMIC DNA]</scope>
    <source>
        <strain evidence="9 10">DSM 6702</strain>
    </source>
</reference>
<evidence type="ECO:0000256" key="6">
    <source>
        <dbReference type="ARBA" id="ARBA00023014"/>
    </source>
</evidence>
<name>A0ABZ0S728_9GAMM</name>
<feature type="transmembrane region" description="Helical" evidence="7">
    <location>
        <begin position="180"/>
        <end position="204"/>
    </location>
</feature>
<dbReference type="PANTHER" id="PTHR30176">
    <property type="entry name" value="FERREDOXIN-TYPE PROTEIN NAPH"/>
    <property type="match status" value="1"/>
</dbReference>
<sequence>MSDTPSKAQASPQGDVKTDLQAGLKAGTLDELYAESEHWQVNAGGETIHAKRLPGRWRRIKWLAASVWLIFFLGPYVRWDGRQAVLFDIPNRQYHLFGATVLPQDFWMLSLLLLFFAILLAVATALAGRVYCGFFCFQTVWTDIFTLIEEWLEGDPRQRRAFDRAPLSLYKVRVKSVKHLLWVLIGFATGWSFVAWFYGALPLWRDFFTGQANSAVYAFVALFTAGTYLLAGWLREQVCFWLCPYARIQGVMLDRTTLVPAYDLTRGEPRGRLRKGQDVIAGQQGDCIDCNQCVAVCPTGIDIRAGQQEGCITCALCLDACDQVMDKINRPRGLIRYASLDELEGQRVRPMLLRARVWLYVGILVLSVLGIGYGFSTLVSIELNVLHERSPLFVELSDGSIQNKYTLKVLNKSNDDLQARIAVSSPVPIEVRGIEHDLRIRHGEVTPMMVFIRIEREHLTGESIPIFFTADATLPDGTEARAERESAFFAPEP</sequence>
<dbReference type="InterPro" id="IPR017900">
    <property type="entry name" value="4Fe4S_Fe_S_CS"/>
</dbReference>
<dbReference type="InterPro" id="IPR032879">
    <property type="entry name" value="FixG_C"/>
</dbReference>
<evidence type="ECO:0000256" key="4">
    <source>
        <dbReference type="ARBA" id="ARBA00022982"/>
    </source>
</evidence>
<keyword evidence="7" id="KW-0812">Transmembrane</keyword>
<evidence type="ECO:0000256" key="5">
    <source>
        <dbReference type="ARBA" id="ARBA00023004"/>
    </source>
</evidence>
<evidence type="ECO:0000313" key="9">
    <source>
        <dbReference type="EMBL" id="WPL16309.1"/>
    </source>
</evidence>
<keyword evidence="2" id="KW-0004">4Fe-4S</keyword>
<keyword evidence="6" id="KW-0411">Iron-sulfur</keyword>
<dbReference type="SUPFAM" id="SSF54862">
    <property type="entry name" value="4Fe-4S ferredoxins"/>
    <property type="match status" value="1"/>
</dbReference>
<feature type="transmembrane region" description="Helical" evidence="7">
    <location>
        <begin position="357"/>
        <end position="375"/>
    </location>
</feature>
<dbReference type="InterPro" id="IPR013783">
    <property type="entry name" value="Ig-like_fold"/>
</dbReference>
<dbReference type="Proteomes" id="UP001432180">
    <property type="component" value="Chromosome"/>
</dbReference>
<dbReference type="Gene3D" id="2.60.40.10">
    <property type="entry name" value="Immunoglobulins"/>
    <property type="match status" value="1"/>
</dbReference>
<feature type="transmembrane region" description="Helical" evidence="7">
    <location>
        <begin position="216"/>
        <end position="234"/>
    </location>
</feature>
<evidence type="ECO:0000256" key="2">
    <source>
        <dbReference type="ARBA" id="ARBA00022485"/>
    </source>
</evidence>
<keyword evidence="3" id="KW-0479">Metal-binding</keyword>
<keyword evidence="1" id="KW-0813">Transport</keyword>
<dbReference type="Pfam" id="PF11614">
    <property type="entry name" value="FixG_C"/>
    <property type="match status" value="1"/>
</dbReference>